<protein>
    <submittedName>
        <fullName evidence="1">Uncharacterized protein</fullName>
    </submittedName>
</protein>
<dbReference type="RefSeq" id="WP_166400654.1">
    <property type="nucleotide sequence ID" value="NZ_JAANAS010000065.1"/>
</dbReference>
<name>A0A967AH69_9FLAO</name>
<comment type="caution">
    <text evidence="1">The sequence shown here is derived from an EMBL/GenBank/DDBJ whole genome shotgun (WGS) entry which is preliminary data.</text>
</comment>
<reference evidence="1" key="1">
    <citation type="submission" date="2020-03" db="EMBL/GenBank/DDBJ databases">
        <title>Psychroflexus Maritimus sp. nov., isolate from marine sediment.</title>
        <authorList>
            <person name="Zhong Y.-L."/>
        </authorList>
    </citation>
    <scope>NUCLEOTIDE SEQUENCE</scope>
    <source>
        <strain evidence="1">C1</strain>
    </source>
</reference>
<gene>
    <name evidence="1" type="ORF">G7034_09070</name>
</gene>
<dbReference type="Proteomes" id="UP000643701">
    <property type="component" value="Unassembled WGS sequence"/>
</dbReference>
<proteinExistence type="predicted"/>
<accession>A0A967AH69</accession>
<evidence type="ECO:0000313" key="2">
    <source>
        <dbReference type="Proteomes" id="UP000643701"/>
    </source>
</evidence>
<keyword evidence="2" id="KW-1185">Reference proteome</keyword>
<dbReference type="EMBL" id="JAANAS010000065">
    <property type="protein sequence ID" value="NGZ90406.1"/>
    <property type="molecule type" value="Genomic_DNA"/>
</dbReference>
<organism evidence="1 2">
    <name type="scientific">Psychroflexus maritimus</name>
    <dbReference type="NCBI Taxonomy" id="2714865"/>
    <lineage>
        <taxon>Bacteria</taxon>
        <taxon>Pseudomonadati</taxon>
        <taxon>Bacteroidota</taxon>
        <taxon>Flavobacteriia</taxon>
        <taxon>Flavobacteriales</taxon>
        <taxon>Flavobacteriaceae</taxon>
        <taxon>Psychroflexus</taxon>
    </lineage>
</organism>
<dbReference type="AlphaFoldDB" id="A0A967AH69"/>
<sequence length="108" mass="12707">MIISKEILLKGTVHFIEIDKVRYIPDYVLKYELIDENSNQEFRDVDCIFYNELSLNKNSVQLKPIIIESFSLVSYLDLIEGKYNPKFVYIFKKGSLDLDKVNTTLFSE</sequence>
<evidence type="ECO:0000313" key="1">
    <source>
        <dbReference type="EMBL" id="NGZ90406.1"/>
    </source>
</evidence>